<reference evidence="9 10" key="1">
    <citation type="journal article" date="2018" name="G3 (Bethesda)">
        <title>Phylogenetic and Phylogenomic Definition of Rhizopus Species.</title>
        <authorList>
            <person name="Gryganskyi A.P."/>
            <person name="Golan J."/>
            <person name="Dolatabadi S."/>
            <person name="Mondo S."/>
            <person name="Robb S."/>
            <person name="Idnurm A."/>
            <person name="Muszewska A."/>
            <person name="Steczkiewicz K."/>
            <person name="Masonjones S."/>
            <person name="Liao H.L."/>
            <person name="Gajdeczka M.T."/>
            <person name="Anike F."/>
            <person name="Vuek A."/>
            <person name="Anishchenko I.M."/>
            <person name="Voigt K."/>
            <person name="de Hoog G.S."/>
            <person name="Smith M.E."/>
            <person name="Heitman J."/>
            <person name="Vilgalys R."/>
            <person name="Stajich J.E."/>
        </authorList>
    </citation>
    <scope>NUCLEOTIDE SEQUENCE [LARGE SCALE GENOMIC DNA]</scope>
    <source>
        <strain evidence="9 10">CBS 357.93</strain>
    </source>
</reference>
<evidence type="ECO:0000313" key="9">
    <source>
        <dbReference type="EMBL" id="RCH81097.1"/>
    </source>
</evidence>
<dbReference type="InterPro" id="IPR001650">
    <property type="entry name" value="Helicase_C-like"/>
</dbReference>
<accession>A0A367ITU9</accession>
<sequence length="188" mass="21753">MPRSIELAEWLSEMGWKSAHISSGLSQHERLAVMDKMRQFKLRVLVCSDLIARGIDIDRVNLVINLDLPWEVETYLHRVGRTGRYGTSGIAINLIGPEDMPHFEEIKRKGIQELTAEEQAALKEHESVNIQVKPFRSKRISKERSVETKKAKTRERPKQTLLPTSKDKSRTVKSQSYWQPFIPPDLFF</sequence>
<evidence type="ECO:0000256" key="5">
    <source>
        <dbReference type="ARBA" id="ARBA00022840"/>
    </source>
</evidence>
<comment type="catalytic activity">
    <reaction evidence="6">
        <text>ATP + H2O = ADP + phosphate + H(+)</text>
        <dbReference type="Rhea" id="RHEA:13065"/>
        <dbReference type="ChEBI" id="CHEBI:15377"/>
        <dbReference type="ChEBI" id="CHEBI:15378"/>
        <dbReference type="ChEBI" id="CHEBI:30616"/>
        <dbReference type="ChEBI" id="CHEBI:43474"/>
        <dbReference type="ChEBI" id="CHEBI:456216"/>
        <dbReference type="EC" id="3.6.4.13"/>
    </reaction>
</comment>
<gene>
    <name evidence="9" type="primary">DDX20_1</name>
    <name evidence="9" type="ORF">CU097_001065</name>
</gene>
<evidence type="ECO:0000256" key="2">
    <source>
        <dbReference type="ARBA" id="ARBA00022741"/>
    </source>
</evidence>
<dbReference type="SUPFAM" id="SSF52540">
    <property type="entry name" value="P-loop containing nucleoside triphosphate hydrolases"/>
    <property type="match status" value="1"/>
</dbReference>
<name>A0A367ITU9_RHIAZ</name>
<keyword evidence="5" id="KW-0067">ATP-binding</keyword>
<dbReference type="GO" id="GO:0016787">
    <property type="term" value="F:hydrolase activity"/>
    <property type="evidence" value="ECO:0007669"/>
    <property type="project" value="UniProtKB-KW"/>
</dbReference>
<evidence type="ECO:0000256" key="6">
    <source>
        <dbReference type="ARBA" id="ARBA00047984"/>
    </source>
</evidence>
<dbReference type="Proteomes" id="UP000252139">
    <property type="component" value="Unassembled WGS sequence"/>
</dbReference>
<protein>
    <recommendedName>
        <fullName evidence="1">RNA helicase</fullName>
        <ecNumber evidence="1">3.6.4.13</ecNumber>
    </recommendedName>
</protein>
<dbReference type="AlphaFoldDB" id="A0A367ITU9"/>
<evidence type="ECO:0000259" key="8">
    <source>
        <dbReference type="PROSITE" id="PS51194"/>
    </source>
</evidence>
<feature type="non-terminal residue" evidence="9">
    <location>
        <position position="1"/>
    </location>
</feature>
<evidence type="ECO:0000256" key="1">
    <source>
        <dbReference type="ARBA" id="ARBA00012552"/>
    </source>
</evidence>
<dbReference type="Gene3D" id="3.40.50.300">
    <property type="entry name" value="P-loop containing nucleotide triphosphate hydrolases"/>
    <property type="match status" value="1"/>
</dbReference>
<keyword evidence="10" id="KW-1185">Reference proteome</keyword>
<evidence type="ECO:0000256" key="3">
    <source>
        <dbReference type="ARBA" id="ARBA00022801"/>
    </source>
</evidence>
<dbReference type="InterPro" id="IPR027417">
    <property type="entry name" value="P-loop_NTPase"/>
</dbReference>
<dbReference type="EMBL" id="PJQL01003585">
    <property type="protein sequence ID" value="RCH81097.1"/>
    <property type="molecule type" value="Genomic_DNA"/>
</dbReference>
<dbReference type="PANTHER" id="PTHR47959:SF1">
    <property type="entry name" value="ATP-DEPENDENT RNA HELICASE DBPA"/>
    <property type="match status" value="1"/>
</dbReference>
<dbReference type="SMART" id="SM00490">
    <property type="entry name" value="HELICc"/>
    <property type="match status" value="1"/>
</dbReference>
<organism evidence="9 10">
    <name type="scientific">Rhizopus azygosporus</name>
    <name type="common">Rhizopus microsporus var. azygosporus</name>
    <dbReference type="NCBI Taxonomy" id="86630"/>
    <lineage>
        <taxon>Eukaryota</taxon>
        <taxon>Fungi</taxon>
        <taxon>Fungi incertae sedis</taxon>
        <taxon>Mucoromycota</taxon>
        <taxon>Mucoromycotina</taxon>
        <taxon>Mucoromycetes</taxon>
        <taxon>Mucorales</taxon>
        <taxon>Mucorineae</taxon>
        <taxon>Rhizopodaceae</taxon>
        <taxon>Rhizopus</taxon>
    </lineage>
</organism>
<evidence type="ECO:0000256" key="4">
    <source>
        <dbReference type="ARBA" id="ARBA00022806"/>
    </source>
</evidence>
<feature type="compositionally biased region" description="Basic and acidic residues" evidence="7">
    <location>
        <begin position="140"/>
        <end position="158"/>
    </location>
</feature>
<feature type="region of interest" description="Disordered" evidence="7">
    <location>
        <begin position="140"/>
        <end position="174"/>
    </location>
</feature>
<dbReference type="GO" id="GO:0003724">
    <property type="term" value="F:RNA helicase activity"/>
    <property type="evidence" value="ECO:0007669"/>
    <property type="project" value="UniProtKB-EC"/>
</dbReference>
<comment type="caution">
    <text evidence="9">The sequence shown here is derived from an EMBL/GenBank/DDBJ whole genome shotgun (WGS) entry which is preliminary data.</text>
</comment>
<keyword evidence="3" id="KW-0378">Hydrolase</keyword>
<dbReference type="STRING" id="86630.A0A367ITU9"/>
<dbReference type="EC" id="3.6.4.13" evidence="1"/>
<evidence type="ECO:0000256" key="7">
    <source>
        <dbReference type="SAM" id="MobiDB-lite"/>
    </source>
</evidence>
<keyword evidence="2" id="KW-0547">Nucleotide-binding</keyword>
<dbReference type="InterPro" id="IPR050079">
    <property type="entry name" value="DEAD_box_RNA_helicase"/>
</dbReference>
<evidence type="ECO:0000313" key="10">
    <source>
        <dbReference type="Proteomes" id="UP000252139"/>
    </source>
</evidence>
<dbReference type="CDD" id="cd18787">
    <property type="entry name" value="SF2_C_DEAD"/>
    <property type="match status" value="1"/>
</dbReference>
<dbReference type="GO" id="GO:0005829">
    <property type="term" value="C:cytosol"/>
    <property type="evidence" value="ECO:0007669"/>
    <property type="project" value="TreeGrafter"/>
</dbReference>
<keyword evidence="4" id="KW-0347">Helicase</keyword>
<proteinExistence type="predicted"/>
<feature type="domain" description="Helicase C-terminal" evidence="8">
    <location>
        <begin position="1"/>
        <end position="126"/>
    </location>
</feature>
<dbReference type="GO" id="GO:0005524">
    <property type="term" value="F:ATP binding"/>
    <property type="evidence" value="ECO:0007669"/>
    <property type="project" value="UniProtKB-KW"/>
</dbReference>
<dbReference type="Pfam" id="PF00271">
    <property type="entry name" value="Helicase_C"/>
    <property type="match status" value="1"/>
</dbReference>
<dbReference type="OrthoDB" id="434041at2759"/>
<dbReference type="PANTHER" id="PTHR47959">
    <property type="entry name" value="ATP-DEPENDENT RNA HELICASE RHLE-RELATED"/>
    <property type="match status" value="1"/>
</dbReference>
<dbReference type="PROSITE" id="PS51194">
    <property type="entry name" value="HELICASE_CTER"/>
    <property type="match status" value="1"/>
</dbReference>